<dbReference type="EMBL" id="CACSII010000016">
    <property type="protein sequence ID" value="CAA0111829.1"/>
    <property type="molecule type" value="Genomic_DNA"/>
</dbReference>
<dbReference type="Proteomes" id="UP000434580">
    <property type="component" value="Unassembled WGS sequence"/>
</dbReference>
<sequence length="171" mass="18909">MNKLPEKLKGFALYVEGRGYAGRCSEVTLPKLTRKTEDYQAGGMDGPVEIDMGVEKLTMSYVLEEYNPDIIKLWGITKVDGQGIRIKGSVKADDRSGDEIPLEIIARGRNTEMDPGAWKKGDGASMKVQVALTEVEIIYNGESILHNSILDSVDRAGDEDRLASRRKNLGY</sequence>
<organism evidence="1 2">
    <name type="scientific">BD1-7 clade bacterium</name>
    <dbReference type="NCBI Taxonomy" id="2029982"/>
    <lineage>
        <taxon>Bacteria</taxon>
        <taxon>Pseudomonadati</taxon>
        <taxon>Pseudomonadota</taxon>
        <taxon>Gammaproteobacteria</taxon>
        <taxon>Cellvibrionales</taxon>
        <taxon>Spongiibacteraceae</taxon>
        <taxon>BD1-7 clade</taxon>
    </lineage>
</organism>
<dbReference type="NCBIfam" id="TIGR01611">
    <property type="entry name" value="tail_tube"/>
    <property type="match status" value="1"/>
</dbReference>
<reference evidence="1 2" key="1">
    <citation type="submission" date="2019-11" db="EMBL/GenBank/DDBJ databases">
        <authorList>
            <person name="Holert J."/>
        </authorList>
    </citation>
    <scope>NUCLEOTIDE SEQUENCE [LARGE SCALE GENOMIC DNA]</scope>
    <source>
        <strain evidence="1">BC5_2</strain>
    </source>
</reference>
<evidence type="ECO:0000313" key="1">
    <source>
        <dbReference type="EMBL" id="CAA0111829.1"/>
    </source>
</evidence>
<protein>
    <recommendedName>
        <fullName evidence="3">Phage major tail tube protein</fullName>
    </recommendedName>
</protein>
<accession>A0A5S9Q1W1</accession>
<evidence type="ECO:0000313" key="2">
    <source>
        <dbReference type="Proteomes" id="UP000434580"/>
    </source>
</evidence>
<dbReference type="OrthoDB" id="3078668at2"/>
<dbReference type="InterPro" id="IPR006498">
    <property type="entry name" value="Tail_tube"/>
</dbReference>
<dbReference type="AlphaFoldDB" id="A0A5S9Q1W1"/>
<dbReference type="Pfam" id="PF04985">
    <property type="entry name" value="Phage_tube"/>
    <property type="match status" value="1"/>
</dbReference>
<name>A0A5S9Q1W1_9GAMM</name>
<proteinExistence type="predicted"/>
<evidence type="ECO:0008006" key="3">
    <source>
        <dbReference type="Google" id="ProtNLM"/>
    </source>
</evidence>
<gene>
    <name evidence="1" type="ORF">DPBNPPHM_01528</name>
</gene>